<sequence>MWKTARAIAILARIFQQTATADTVTFHSSAIKVLCPTTTNTPTKLSGLPGAGVEYLLINPTSSEGELCILNRVNREVKNVYIPIASSREDPLKPTSRILSTIVMMEAMQPLPTMSPVDYYYTANVDSPQWTFITSVAPKTGESTVMHPSSTFPGVAFTLPKCSSESGCKQAVRVLRSSRSGRSTNDGFFKPSSNCAKDIYDDADDLVYDVLPSAKPQDTCDFKTIVTLETNIPCHGRECLVSTMRVIEVVPGVFYEYIRIPCVTMPFYLPEDSAKVFSGWSNDFVMCANKKLPSAISTCCGGYADREPSISEAWADVMCEYREERLTFAGNQQRCTDWGRSVCDPERIGPFTGWKGQCLHHQCCRDVKSTGSWMHANRYHWSTQSCDILVKVMPSDGTVGIVHDPANPNNIKTWGSANAPRVANHVNKDKLVSYFYVQWKTTDQVGKLDFPHGSENACDGRTIEADGSCLCTTNIVEDRVFSSLPTREQVLSTLYIGAFDPSMFDNGVYSAVVESNAADGVSVFKRTSGIDYDIDTIFKVQDQYNVAVFLKNVQSIVKVCDGAYSFRNSPTFYDLVNPELISAYQEMEAYLSHVHNHSNTPPFVCKALLRHFGFSNPSPLHVFTCSTAFKSGVFSWTNPYNTSETILYGSGERGDLKAVAASILMHDDSISPTLDADPTSGGVKEPLLKLMQIMRGLEFERTLHHRRTDGLISGYAQDALGQAPYGAPDQFSFFTTDFSPAGDHREAALISPEAELLTMSTMVTTQNALYALVQFGLSACDGGIGPHWGRGVNWSCGDRDLSLKHSAGFLGFTPTGDLSSCSNVVDQLATILTAGRLSSTNRQLIEEAYSNVYSSAQGREKEALQVAQVLIITSPEFNTFNKAIIHLNLFGGMDSMNMIVPDPECSGLYGDYIARRGDSLALTISELKSIDASSSNQPCNIYDQGDGLFIANIGHLQKCILRMLIPHPIHVSKPVDKNNYFTETKTQLFSHHTMQEESFKVDAFNLMDNTGILGRMNDILGNSMAIGQIAIDKTSVNLMGDPSLPRQVDVVRRSGVDEFYRQNVPGSSDESKRAVLRPLMRQLNSIADDTSGVHSNVTLLANVNKTTAVPRNTALGVQIDMIVQLIKSREERGVNRDSFAVTMGGFDQHFSMKDGLNLLFTEINAALKGLRDELVALGVWDQVTIVMSSEFGRTITPNASGGTDHGWGGHHWVMGGSVKGGRILGKHPNSYASSDLHNTGRGVWVPTTSNEAMWHGIAQWFGITSDIGLAYVLPNMNNFGCRLFSETDMFKGGTGVVSGCGGDIIQLKQTFFLSEPRLLTGDEQKAFCAKVLDAVTGVTVRCVVLSQIIALRDTSARRHLSDLLYSLDVEYEISSSETNVSDGITNTLNSDEFEASAGTVLGMDVQIETATVITKSPTSSPTSSPSQSPSVSPVVTTTTTTTTQTTTTTTTTTQATPPPTSPPTTANPTSSPTEKPTSTSSTSVPSSSPTTGKPSSSPTNPPSSVPTISPSKAVPKSTATISGTLTIDFGDENLSTSQSGNLVTAMETAVETVGCSGLTDSQSCKGSITSYGSPSDQSRSLSERLLEATFIEYEIIIVTICAFSDCSDAKAVADALYTLVTTDLEIAYGNGDLVAALRNNTSDSSLITLLASAIVSGNFGVVTIIIEGLGMYYPAWGVAATCLNDRKQELYMTLNPTEWMYQSLQECCHRYYSWDEIGCVQKNAEITGSSQSIPDPTAVLYYPEWLSSDVCVNDGLAPSYMKKQPVFWMRATLEECCKAHFSWDGGYAKCISSEGGNAPTQSPIEESWLWTYYPSGHSNLVASPPSTHQPLTYYHHIITTYHRCILNHRQAFDDTMIGLRQNPLVNRGKRRPLDLLVPKEANTTTTTATNDEPKDASDTNDDNGKCGPSTEEEKDVVIRDNKLKGSSTATTTTSSPATQKQQRPESNNGTKASTTSHNMTLKNKTKITMDNGDKKHNKNSWKSIVRDLLIALTPIFVLYKLSTHPMINQIGYVDPNAPKRLSREEALASMMHGMAIKKWREKTKKRQRFLKAIDATRCYDFPDLDEIAKEMGQQRIHTPGRPRRKFIPGRGKGVPKRSNIDHRSSSNNKGMKRQVAQKQKISASPIFAPSSSPSSTPWGSVIMGTFNTGMSNTEKGINHALIQKGFQQQKKGQYRPPAKKKFSSRRVNS</sequence>
<dbReference type="InterPro" id="IPR010869">
    <property type="entry name" value="DUF1501"/>
</dbReference>
<feature type="compositionally biased region" description="Low complexity" evidence="1">
    <location>
        <begin position="1416"/>
        <end position="1455"/>
    </location>
</feature>
<evidence type="ECO:0008006" key="5">
    <source>
        <dbReference type="Google" id="ProtNLM"/>
    </source>
</evidence>
<feature type="chain" id="PRO_5002841520" description="DUF1501 domain-containing protein" evidence="2">
    <location>
        <begin position="22"/>
        <end position="2189"/>
    </location>
</feature>
<feature type="compositionally biased region" description="Basic residues" evidence="1">
    <location>
        <begin position="2177"/>
        <end position="2189"/>
    </location>
</feature>
<keyword evidence="2" id="KW-0732">Signal</keyword>
<feature type="region of interest" description="Disordered" evidence="1">
    <location>
        <begin position="2077"/>
        <end position="2135"/>
    </location>
</feature>
<gene>
    <name evidence="3" type="ORF">THAPS_6715</name>
</gene>
<dbReference type="KEGG" id="tps:THAPS_6715"/>
<feature type="compositionally biased region" description="Low complexity" evidence="1">
    <location>
        <begin position="1463"/>
        <end position="1498"/>
    </location>
</feature>
<name>B5YPA8_THAPS</name>
<accession>B5YPA8</accession>
<dbReference type="PANTHER" id="PTHR43737:SF1">
    <property type="entry name" value="DUF1501 DOMAIN-CONTAINING PROTEIN"/>
    <property type="match status" value="1"/>
</dbReference>
<dbReference type="Pfam" id="PF08811">
    <property type="entry name" value="DUF1800"/>
    <property type="match status" value="1"/>
</dbReference>
<keyword evidence="4" id="KW-1185">Reference proteome</keyword>
<reference evidence="3 4" key="1">
    <citation type="journal article" date="2004" name="Science">
        <title>The genome of the diatom Thalassiosira pseudonana: ecology, evolution, and metabolism.</title>
        <authorList>
            <person name="Armbrust E.V."/>
            <person name="Berges J.A."/>
            <person name="Bowler C."/>
            <person name="Green B.R."/>
            <person name="Martinez D."/>
            <person name="Putnam N.H."/>
            <person name="Zhou S."/>
            <person name="Allen A.E."/>
            <person name="Apt K.E."/>
            <person name="Bechner M."/>
            <person name="Brzezinski M.A."/>
            <person name="Chaal B.K."/>
            <person name="Chiovitti A."/>
            <person name="Davis A.K."/>
            <person name="Demarest M.S."/>
            <person name="Detter J.C."/>
            <person name="Glavina T."/>
            <person name="Goodstein D."/>
            <person name="Hadi M.Z."/>
            <person name="Hellsten U."/>
            <person name="Hildebrand M."/>
            <person name="Jenkins B.D."/>
            <person name="Jurka J."/>
            <person name="Kapitonov V.V."/>
            <person name="Kroger N."/>
            <person name="Lau W.W."/>
            <person name="Lane T.W."/>
            <person name="Larimer F.W."/>
            <person name="Lippmeier J.C."/>
            <person name="Lucas S."/>
            <person name="Medina M."/>
            <person name="Montsant A."/>
            <person name="Obornik M."/>
            <person name="Parker M.S."/>
            <person name="Palenik B."/>
            <person name="Pazour G.J."/>
            <person name="Richardson P.M."/>
            <person name="Rynearson T.A."/>
            <person name="Saito M.A."/>
            <person name="Schwartz D.C."/>
            <person name="Thamatrakoln K."/>
            <person name="Valentin K."/>
            <person name="Vardi A."/>
            <person name="Wilkerson F.P."/>
            <person name="Rokhsar D.S."/>
        </authorList>
    </citation>
    <scope>NUCLEOTIDE SEQUENCE [LARGE SCALE GENOMIC DNA]</scope>
    <source>
        <strain evidence="3 4">CCMP1335</strain>
    </source>
</reference>
<dbReference type="RefSeq" id="XP_002296051.1">
    <property type="nucleotide sequence ID" value="XM_002296015.1"/>
</dbReference>
<evidence type="ECO:0000313" key="4">
    <source>
        <dbReference type="Proteomes" id="UP000001449"/>
    </source>
</evidence>
<feature type="region of interest" description="Disordered" evidence="1">
    <location>
        <begin position="1414"/>
        <end position="1516"/>
    </location>
</feature>
<reference evidence="3 4" key="2">
    <citation type="journal article" date="2008" name="Nature">
        <title>The Phaeodactylum genome reveals the evolutionary history of diatom genomes.</title>
        <authorList>
            <person name="Bowler C."/>
            <person name="Allen A.E."/>
            <person name="Badger J.H."/>
            <person name="Grimwood J."/>
            <person name="Jabbari K."/>
            <person name="Kuo A."/>
            <person name="Maheswari U."/>
            <person name="Martens C."/>
            <person name="Maumus F."/>
            <person name="Otillar R.P."/>
            <person name="Rayko E."/>
            <person name="Salamov A."/>
            <person name="Vandepoele K."/>
            <person name="Beszteri B."/>
            <person name="Gruber A."/>
            <person name="Heijde M."/>
            <person name="Katinka M."/>
            <person name="Mock T."/>
            <person name="Valentin K."/>
            <person name="Verret F."/>
            <person name="Berges J.A."/>
            <person name="Brownlee C."/>
            <person name="Cadoret J.P."/>
            <person name="Chiovitti A."/>
            <person name="Choi C.J."/>
            <person name="Coesel S."/>
            <person name="De Martino A."/>
            <person name="Detter J.C."/>
            <person name="Durkin C."/>
            <person name="Falciatore A."/>
            <person name="Fournet J."/>
            <person name="Haruta M."/>
            <person name="Huysman M.J."/>
            <person name="Jenkins B.D."/>
            <person name="Jiroutova K."/>
            <person name="Jorgensen R.E."/>
            <person name="Joubert Y."/>
            <person name="Kaplan A."/>
            <person name="Kroger N."/>
            <person name="Kroth P.G."/>
            <person name="La Roche J."/>
            <person name="Lindquist E."/>
            <person name="Lommer M."/>
            <person name="Martin-Jezequel V."/>
            <person name="Lopez P.J."/>
            <person name="Lucas S."/>
            <person name="Mangogna M."/>
            <person name="McGinnis K."/>
            <person name="Medlin L.K."/>
            <person name="Montsant A."/>
            <person name="Oudot-Le Secq M.P."/>
            <person name="Napoli C."/>
            <person name="Obornik M."/>
            <person name="Parker M.S."/>
            <person name="Petit J.L."/>
            <person name="Porcel B.M."/>
            <person name="Poulsen N."/>
            <person name="Robison M."/>
            <person name="Rychlewski L."/>
            <person name="Rynearson T.A."/>
            <person name="Schmutz J."/>
            <person name="Shapiro H."/>
            <person name="Siaut M."/>
            <person name="Stanley M."/>
            <person name="Sussman M.R."/>
            <person name="Taylor A.R."/>
            <person name="Vardi A."/>
            <person name="von Dassow P."/>
            <person name="Vyverman W."/>
            <person name="Willis A."/>
            <person name="Wyrwicz L.S."/>
            <person name="Rokhsar D.S."/>
            <person name="Weissenbach J."/>
            <person name="Armbrust E.V."/>
            <person name="Green B.R."/>
            <person name="Van de Peer Y."/>
            <person name="Grigoriev I.V."/>
        </authorList>
    </citation>
    <scope>NUCLEOTIDE SEQUENCE [LARGE SCALE GENOMIC DNA]</scope>
    <source>
        <strain evidence="3 4">CCMP1335</strain>
    </source>
</reference>
<organism evidence="3 4">
    <name type="scientific">Thalassiosira pseudonana</name>
    <name type="common">Marine diatom</name>
    <name type="synonym">Cyclotella nana</name>
    <dbReference type="NCBI Taxonomy" id="35128"/>
    <lineage>
        <taxon>Eukaryota</taxon>
        <taxon>Sar</taxon>
        <taxon>Stramenopiles</taxon>
        <taxon>Ochrophyta</taxon>
        <taxon>Bacillariophyta</taxon>
        <taxon>Coscinodiscophyceae</taxon>
        <taxon>Thalassiosirophycidae</taxon>
        <taxon>Thalassiosirales</taxon>
        <taxon>Thalassiosiraceae</taxon>
        <taxon>Thalassiosira</taxon>
    </lineage>
</organism>
<feature type="compositionally biased region" description="Low complexity" evidence="1">
    <location>
        <begin position="2121"/>
        <end position="2135"/>
    </location>
</feature>
<feature type="signal peptide" evidence="2">
    <location>
        <begin position="1"/>
        <end position="21"/>
    </location>
</feature>
<dbReference type="Proteomes" id="UP000001449">
    <property type="component" value="Chromosome 7"/>
</dbReference>
<proteinExistence type="predicted"/>
<feature type="region of interest" description="Disordered" evidence="1">
    <location>
        <begin position="2166"/>
        <end position="2189"/>
    </location>
</feature>
<evidence type="ECO:0000313" key="3">
    <source>
        <dbReference type="EMBL" id="ACI64768.1"/>
    </source>
</evidence>
<evidence type="ECO:0000256" key="1">
    <source>
        <dbReference type="SAM" id="MobiDB-lite"/>
    </source>
</evidence>
<feature type="region of interest" description="Disordered" evidence="1">
    <location>
        <begin position="1870"/>
        <end position="1960"/>
    </location>
</feature>
<feature type="compositionally biased region" description="Polar residues" evidence="1">
    <location>
        <begin position="1939"/>
        <end position="1960"/>
    </location>
</feature>
<protein>
    <recommendedName>
        <fullName evidence="5">DUF1501 domain-containing protein</fullName>
    </recommendedName>
</protein>
<evidence type="ECO:0000256" key="2">
    <source>
        <dbReference type="SAM" id="SignalP"/>
    </source>
</evidence>
<dbReference type="GeneID" id="7448939"/>
<dbReference type="HOGENOM" id="CLU_231350_0_0_1"/>
<dbReference type="InterPro" id="IPR014917">
    <property type="entry name" value="DUF1800"/>
</dbReference>
<dbReference type="Pfam" id="PF07394">
    <property type="entry name" value="DUF1501"/>
    <property type="match status" value="1"/>
</dbReference>
<feature type="compositionally biased region" description="Low complexity" evidence="1">
    <location>
        <begin position="1926"/>
        <end position="1938"/>
    </location>
</feature>
<feature type="compositionally biased region" description="Basic residues" evidence="1">
    <location>
        <begin position="2078"/>
        <end position="2087"/>
    </location>
</feature>
<dbReference type="EMBL" id="CP001160">
    <property type="protein sequence ID" value="ACI64768.1"/>
    <property type="molecule type" value="Genomic_DNA"/>
</dbReference>
<feature type="compositionally biased region" description="Low complexity" evidence="1">
    <location>
        <begin position="1878"/>
        <end position="1890"/>
    </location>
</feature>
<dbReference type="eggNOG" id="ENOG502RUN4">
    <property type="taxonomic scope" value="Eukaryota"/>
</dbReference>
<dbReference type="PANTHER" id="PTHR43737">
    <property type="entry name" value="BLL7424 PROTEIN"/>
    <property type="match status" value="1"/>
</dbReference>
<dbReference type="PaxDb" id="35128-Thaps6715"/>
<dbReference type="InParanoid" id="B5YPA8"/>